<reference evidence="1" key="1">
    <citation type="submission" date="2015-07" db="EMBL/GenBank/DDBJ databases">
        <title>Adaptation to a free-living lifestyle via gene acquisitions in the diplomonad Trepomonas sp. PC1.</title>
        <authorList>
            <person name="Xu F."/>
            <person name="Jerlstrom-Hultqvist J."/>
            <person name="Kolisko M."/>
            <person name="Simpson A.G.B."/>
            <person name="Roger A.J."/>
            <person name="Svard S.G."/>
            <person name="Andersson J.O."/>
        </authorList>
    </citation>
    <scope>NUCLEOTIDE SEQUENCE</scope>
    <source>
        <strain evidence="1">PC1</strain>
    </source>
</reference>
<gene>
    <name evidence="1" type="ORF">TPC1_11994</name>
</gene>
<protein>
    <recommendedName>
        <fullName evidence="2">CMP/dCMP-type deaminase domain-containing protein</fullName>
    </recommendedName>
</protein>
<dbReference type="AlphaFoldDB" id="A0A146KF58"/>
<evidence type="ECO:0008006" key="2">
    <source>
        <dbReference type="Google" id="ProtNLM"/>
    </source>
</evidence>
<proteinExistence type="predicted"/>
<dbReference type="SUPFAM" id="SSF53927">
    <property type="entry name" value="Cytidine deaminase-like"/>
    <property type="match status" value="1"/>
</dbReference>
<evidence type="ECO:0000313" key="1">
    <source>
        <dbReference type="EMBL" id="JAP95117.1"/>
    </source>
</evidence>
<dbReference type="InterPro" id="IPR016193">
    <property type="entry name" value="Cytidine_deaminase-like"/>
</dbReference>
<dbReference type="GO" id="GO:0003824">
    <property type="term" value="F:catalytic activity"/>
    <property type="evidence" value="ECO:0007669"/>
    <property type="project" value="InterPro"/>
</dbReference>
<accession>A0A146KF58</accession>
<name>A0A146KF58_9EUKA</name>
<feature type="non-terminal residue" evidence="1">
    <location>
        <position position="201"/>
    </location>
</feature>
<sequence length="201" mass="23780">HINRMHNINDQKLLLVCVGDQNFDDLSKMINVQVQDEVQNFSFDILVLKKIKLTPNPYSLIDQRVYFKYPPSKNYDQWNYNSFSIKQQVLASYENFDASYVTLDLSQTYLFHNNKLILKLGDFEEKDNLKLNKTHQHQIMKLIQQKETLLEEPYLLNDCSIVTFEEPCVMCAMALMHCRLKSIYFKKFMATNGGSWVFQQE</sequence>
<dbReference type="EMBL" id="GDID01001489">
    <property type="protein sequence ID" value="JAP95117.1"/>
    <property type="molecule type" value="Transcribed_RNA"/>
</dbReference>
<organism evidence="1">
    <name type="scientific">Trepomonas sp. PC1</name>
    <dbReference type="NCBI Taxonomy" id="1076344"/>
    <lineage>
        <taxon>Eukaryota</taxon>
        <taxon>Metamonada</taxon>
        <taxon>Diplomonadida</taxon>
        <taxon>Hexamitidae</taxon>
        <taxon>Hexamitinae</taxon>
        <taxon>Trepomonas</taxon>
    </lineage>
</organism>
<dbReference type="Gene3D" id="3.40.140.10">
    <property type="entry name" value="Cytidine Deaminase, domain 2"/>
    <property type="match status" value="1"/>
</dbReference>
<feature type="non-terminal residue" evidence="1">
    <location>
        <position position="1"/>
    </location>
</feature>